<keyword evidence="6" id="KW-0966">Cell projection</keyword>
<dbReference type="RefSeq" id="WP_110075747.1">
    <property type="nucleotide sequence ID" value="NZ_QGTT01000005.1"/>
</dbReference>
<dbReference type="GO" id="GO:0044780">
    <property type="term" value="P:bacterial-type flagellum assembly"/>
    <property type="evidence" value="ECO:0007669"/>
    <property type="project" value="InterPro"/>
</dbReference>
<evidence type="ECO:0000256" key="1">
    <source>
        <dbReference type="ARBA" id="ARBA00003944"/>
    </source>
</evidence>
<dbReference type="GO" id="GO:0009424">
    <property type="term" value="C:bacterial-type flagellum hook"/>
    <property type="evidence" value="ECO:0007669"/>
    <property type="project" value="InterPro"/>
</dbReference>
<keyword evidence="7" id="KW-1185">Reference proteome</keyword>
<sequence>MVQISSVIAAVPVSPRTTGTKDASGTELGSTGADSGFAGLFAALQLPAQTATSKNPDLTQQVATVARSGSQLPQFSAPALLANLGVAADLATGNPSGAPAATLFAQTLAVNEGGTTAQALASVTAHTNSLSPAVLAGTQQATNTAASHVANHVASKTAKPNHVSGALTAASATASDLAGAKPTLSAALSATHAAATTEAPHSSVANSVAAALASQSNQALAPADNASPQLATGTLASTAAPAAAGSTLTAPAIQVMLTDASNLSSASTSSAQLTASVGSQAWANQLSQSMVQMVMHNGQQMTLKLHPAELGPLQMQLQLDERNQAQLAILTHSGAVRAALEQALPQLRDTLANQGIQLQGSQVSEQSNHASTAQQFAGSGQSAAGFAQQDRDQGQNNSQINPAEIATAAENTDREANSRHTAASASGAVDTYA</sequence>
<dbReference type="Gene3D" id="3.30.750.140">
    <property type="match status" value="1"/>
</dbReference>
<dbReference type="PANTHER" id="PTHR37533">
    <property type="entry name" value="FLAGELLAR HOOK-LENGTH CONTROL PROTEIN"/>
    <property type="match status" value="1"/>
</dbReference>
<dbReference type="Pfam" id="PF02120">
    <property type="entry name" value="Flg_hook"/>
    <property type="match status" value="1"/>
</dbReference>
<dbReference type="InterPro" id="IPR001635">
    <property type="entry name" value="Flag_hook_Flik"/>
</dbReference>
<comment type="similarity">
    <text evidence="2">Belongs to the FliK family.</text>
</comment>
<evidence type="ECO:0000259" key="5">
    <source>
        <dbReference type="Pfam" id="PF02120"/>
    </source>
</evidence>
<evidence type="ECO:0000256" key="2">
    <source>
        <dbReference type="ARBA" id="ARBA00009149"/>
    </source>
</evidence>
<evidence type="ECO:0000313" key="6">
    <source>
        <dbReference type="EMBL" id="PWW13768.1"/>
    </source>
</evidence>
<dbReference type="PANTHER" id="PTHR37533:SF2">
    <property type="entry name" value="FLAGELLAR HOOK-LENGTH CONTROL PROTEIN"/>
    <property type="match status" value="1"/>
</dbReference>
<dbReference type="OrthoDB" id="1792985at2"/>
<dbReference type="InterPro" id="IPR052563">
    <property type="entry name" value="FliK"/>
</dbReference>
<feature type="compositionally biased region" description="Polar residues" evidence="4">
    <location>
        <begin position="359"/>
        <end position="372"/>
    </location>
</feature>
<feature type="region of interest" description="Disordered" evidence="4">
    <location>
        <begin position="359"/>
        <end position="433"/>
    </location>
</feature>
<dbReference type="Proteomes" id="UP000246964">
    <property type="component" value="Unassembled WGS sequence"/>
</dbReference>
<name>A0A317Q9N4_9GAMM</name>
<dbReference type="PRINTS" id="PR01007">
    <property type="entry name" value="FLGHOOKFLIK"/>
</dbReference>
<comment type="caution">
    <text evidence="6">The sequence shown here is derived from an EMBL/GenBank/DDBJ whole genome shotgun (WGS) entry which is preliminary data.</text>
</comment>
<proteinExistence type="inferred from homology"/>
<dbReference type="AlphaFoldDB" id="A0A317Q9N4"/>
<evidence type="ECO:0000256" key="3">
    <source>
        <dbReference type="ARBA" id="ARBA00022795"/>
    </source>
</evidence>
<reference evidence="6 7" key="1">
    <citation type="submission" date="2018-05" db="EMBL/GenBank/DDBJ databases">
        <title>Freshwater and sediment microbial communities from various areas in North America, analyzing microbe dynamics in response to fracking.</title>
        <authorList>
            <person name="Lamendella R."/>
        </authorList>
    </citation>
    <scope>NUCLEOTIDE SEQUENCE [LARGE SCALE GENOMIC DNA]</scope>
    <source>
        <strain evidence="6 7">125B1</strain>
    </source>
</reference>
<dbReference type="InterPro" id="IPR038610">
    <property type="entry name" value="FliK-like_C_sf"/>
</dbReference>
<keyword evidence="3" id="KW-1005">Bacterial flagellum biogenesis</keyword>
<dbReference type="InterPro" id="IPR021136">
    <property type="entry name" value="Flagellar_hook_control-like_C"/>
</dbReference>
<dbReference type="EMBL" id="QGTT01000005">
    <property type="protein sequence ID" value="PWW13768.1"/>
    <property type="molecule type" value="Genomic_DNA"/>
</dbReference>
<protein>
    <submittedName>
        <fullName evidence="6">Flagellar hook-length control protein FliK</fullName>
    </submittedName>
</protein>
<keyword evidence="6" id="KW-0969">Cilium</keyword>
<feature type="compositionally biased region" description="Low complexity" evidence="4">
    <location>
        <begin position="373"/>
        <end position="388"/>
    </location>
</feature>
<feature type="domain" description="Flagellar hook-length control protein-like C-terminal" evidence="5">
    <location>
        <begin position="289"/>
        <end position="369"/>
    </location>
</feature>
<organism evidence="6 7">
    <name type="scientific">Pseudidiomarina maritima</name>
    <dbReference type="NCBI Taxonomy" id="519453"/>
    <lineage>
        <taxon>Bacteria</taxon>
        <taxon>Pseudomonadati</taxon>
        <taxon>Pseudomonadota</taxon>
        <taxon>Gammaproteobacteria</taxon>
        <taxon>Alteromonadales</taxon>
        <taxon>Idiomarinaceae</taxon>
        <taxon>Pseudidiomarina</taxon>
    </lineage>
</organism>
<accession>A0A317Q9N4</accession>
<dbReference type="CDD" id="cd17470">
    <property type="entry name" value="T3SS_Flik_C"/>
    <property type="match status" value="1"/>
</dbReference>
<evidence type="ECO:0000256" key="4">
    <source>
        <dbReference type="SAM" id="MobiDB-lite"/>
    </source>
</evidence>
<keyword evidence="6" id="KW-0282">Flagellum</keyword>
<evidence type="ECO:0000313" key="7">
    <source>
        <dbReference type="Proteomes" id="UP000246964"/>
    </source>
</evidence>
<comment type="function">
    <text evidence="1">Controls the length of the flagellar hook.</text>
</comment>
<gene>
    <name evidence="6" type="ORF">DET45_105114</name>
</gene>